<keyword evidence="3" id="KW-1185">Reference proteome</keyword>
<feature type="region of interest" description="Disordered" evidence="1">
    <location>
        <begin position="1"/>
        <end position="24"/>
    </location>
</feature>
<dbReference type="Proteomes" id="UP001162483">
    <property type="component" value="Unassembled WGS sequence"/>
</dbReference>
<feature type="non-terminal residue" evidence="2">
    <location>
        <position position="44"/>
    </location>
</feature>
<name>A0ABN9C6Y8_9NEOB</name>
<accession>A0ABN9C6Y8</accession>
<gene>
    <name evidence="2" type="ORF">SPARVUS_LOCUS4455596</name>
</gene>
<dbReference type="EMBL" id="CATNWA010008279">
    <property type="protein sequence ID" value="CAI9555805.1"/>
    <property type="molecule type" value="Genomic_DNA"/>
</dbReference>
<proteinExistence type="predicted"/>
<sequence length="44" mass="4776">MIPLLPGGPMSCQSAPAHDHLLPGGPIQSAPVQPYISHQFWEIR</sequence>
<comment type="caution">
    <text evidence="2">The sequence shown here is derived from an EMBL/GenBank/DDBJ whole genome shotgun (WGS) entry which is preliminary data.</text>
</comment>
<organism evidence="2 3">
    <name type="scientific">Staurois parvus</name>
    <dbReference type="NCBI Taxonomy" id="386267"/>
    <lineage>
        <taxon>Eukaryota</taxon>
        <taxon>Metazoa</taxon>
        <taxon>Chordata</taxon>
        <taxon>Craniata</taxon>
        <taxon>Vertebrata</taxon>
        <taxon>Euteleostomi</taxon>
        <taxon>Amphibia</taxon>
        <taxon>Batrachia</taxon>
        <taxon>Anura</taxon>
        <taxon>Neobatrachia</taxon>
        <taxon>Ranoidea</taxon>
        <taxon>Ranidae</taxon>
        <taxon>Staurois</taxon>
    </lineage>
</organism>
<protein>
    <submittedName>
        <fullName evidence="2">Uncharacterized protein</fullName>
    </submittedName>
</protein>
<reference evidence="2" key="1">
    <citation type="submission" date="2023-05" db="EMBL/GenBank/DDBJ databases">
        <authorList>
            <person name="Stuckert A."/>
        </authorList>
    </citation>
    <scope>NUCLEOTIDE SEQUENCE</scope>
</reference>
<evidence type="ECO:0000256" key="1">
    <source>
        <dbReference type="SAM" id="MobiDB-lite"/>
    </source>
</evidence>
<evidence type="ECO:0000313" key="2">
    <source>
        <dbReference type="EMBL" id="CAI9555805.1"/>
    </source>
</evidence>
<evidence type="ECO:0000313" key="3">
    <source>
        <dbReference type="Proteomes" id="UP001162483"/>
    </source>
</evidence>